<dbReference type="AlphaFoldDB" id="A0A2I0VKT1"/>
<evidence type="ECO:0000313" key="2">
    <source>
        <dbReference type="EMBL" id="PKU64024.1"/>
    </source>
</evidence>
<dbReference type="Proteomes" id="UP000233837">
    <property type="component" value="Unassembled WGS sequence"/>
</dbReference>
<keyword evidence="3" id="KW-1185">Reference proteome</keyword>
<keyword evidence="1" id="KW-1133">Transmembrane helix</keyword>
<sequence length="80" mass="9215">MSKRTEEYLLLNEHLLFLVSRAFSGKTRVLLSSNGFSRVFAGSPLLFFRFLCSIVILFTSVLLSPFRAGPIWRGHHCRLR</sequence>
<evidence type="ECO:0000256" key="1">
    <source>
        <dbReference type="SAM" id="Phobius"/>
    </source>
</evidence>
<dbReference type="EMBL" id="KZ503453">
    <property type="protein sequence ID" value="PKU64024.1"/>
    <property type="molecule type" value="Genomic_DNA"/>
</dbReference>
<keyword evidence="1" id="KW-0472">Membrane</keyword>
<feature type="transmembrane region" description="Helical" evidence="1">
    <location>
        <begin position="46"/>
        <end position="66"/>
    </location>
</feature>
<keyword evidence="1" id="KW-0812">Transmembrane</keyword>
<name>A0A2I0VKT1_9ASPA</name>
<organism evidence="2 3">
    <name type="scientific">Dendrobium catenatum</name>
    <dbReference type="NCBI Taxonomy" id="906689"/>
    <lineage>
        <taxon>Eukaryota</taxon>
        <taxon>Viridiplantae</taxon>
        <taxon>Streptophyta</taxon>
        <taxon>Embryophyta</taxon>
        <taxon>Tracheophyta</taxon>
        <taxon>Spermatophyta</taxon>
        <taxon>Magnoliopsida</taxon>
        <taxon>Liliopsida</taxon>
        <taxon>Asparagales</taxon>
        <taxon>Orchidaceae</taxon>
        <taxon>Epidendroideae</taxon>
        <taxon>Malaxideae</taxon>
        <taxon>Dendrobiinae</taxon>
        <taxon>Dendrobium</taxon>
    </lineage>
</organism>
<accession>A0A2I0VKT1</accession>
<proteinExistence type="predicted"/>
<protein>
    <submittedName>
        <fullName evidence="2">Uncharacterized protein</fullName>
    </submittedName>
</protein>
<reference evidence="2 3" key="1">
    <citation type="journal article" date="2016" name="Sci. Rep.">
        <title>The Dendrobium catenatum Lindl. genome sequence provides insights into polysaccharide synthase, floral development and adaptive evolution.</title>
        <authorList>
            <person name="Zhang G.Q."/>
            <person name="Xu Q."/>
            <person name="Bian C."/>
            <person name="Tsai W.C."/>
            <person name="Yeh C.M."/>
            <person name="Liu K.W."/>
            <person name="Yoshida K."/>
            <person name="Zhang L.S."/>
            <person name="Chang S.B."/>
            <person name="Chen F."/>
            <person name="Shi Y."/>
            <person name="Su Y.Y."/>
            <person name="Zhang Y.Q."/>
            <person name="Chen L.J."/>
            <person name="Yin Y."/>
            <person name="Lin M."/>
            <person name="Huang H."/>
            <person name="Deng H."/>
            <person name="Wang Z.W."/>
            <person name="Zhu S.L."/>
            <person name="Zhao X."/>
            <person name="Deng C."/>
            <person name="Niu S.C."/>
            <person name="Huang J."/>
            <person name="Wang M."/>
            <person name="Liu G.H."/>
            <person name="Yang H.J."/>
            <person name="Xiao X.J."/>
            <person name="Hsiao Y.Y."/>
            <person name="Wu W.L."/>
            <person name="Chen Y.Y."/>
            <person name="Mitsuda N."/>
            <person name="Ohme-Takagi M."/>
            <person name="Luo Y.B."/>
            <person name="Van de Peer Y."/>
            <person name="Liu Z.J."/>
        </authorList>
    </citation>
    <scope>NUCLEOTIDE SEQUENCE [LARGE SCALE GENOMIC DNA]</scope>
    <source>
        <tissue evidence="2">The whole plant</tissue>
    </source>
</reference>
<reference evidence="2 3" key="2">
    <citation type="journal article" date="2017" name="Nature">
        <title>The Apostasia genome and the evolution of orchids.</title>
        <authorList>
            <person name="Zhang G.Q."/>
            <person name="Liu K.W."/>
            <person name="Li Z."/>
            <person name="Lohaus R."/>
            <person name="Hsiao Y.Y."/>
            <person name="Niu S.C."/>
            <person name="Wang J.Y."/>
            <person name="Lin Y.C."/>
            <person name="Xu Q."/>
            <person name="Chen L.J."/>
            <person name="Yoshida K."/>
            <person name="Fujiwara S."/>
            <person name="Wang Z.W."/>
            <person name="Zhang Y.Q."/>
            <person name="Mitsuda N."/>
            <person name="Wang M."/>
            <person name="Liu G.H."/>
            <person name="Pecoraro L."/>
            <person name="Huang H.X."/>
            <person name="Xiao X.J."/>
            <person name="Lin M."/>
            <person name="Wu X.Y."/>
            <person name="Wu W.L."/>
            <person name="Chen Y.Y."/>
            <person name="Chang S.B."/>
            <person name="Sakamoto S."/>
            <person name="Ohme-Takagi M."/>
            <person name="Yagi M."/>
            <person name="Zeng S.J."/>
            <person name="Shen C.Y."/>
            <person name="Yeh C.M."/>
            <person name="Luo Y.B."/>
            <person name="Tsai W.C."/>
            <person name="Van de Peer Y."/>
            <person name="Liu Z.J."/>
        </authorList>
    </citation>
    <scope>NUCLEOTIDE SEQUENCE [LARGE SCALE GENOMIC DNA]</scope>
    <source>
        <tissue evidence="2">The whole plant</tissue>
    </source>
</reference>
<evidence type="ECO:0000313" key="3">
    <source>
        <dbReference type="Proteomes" id="UP000233837"/>
    </source>
</evidence>
<gene>
    <name evidence="2" type="ORF">MA16_Dca012610</name>
</gene>